<dbReference type="InterPro" id="IPR043376">
    <property type="entry name" value="NPG1-like"/>
</dbReference>
<dbReference type="EMBL" id="JADFTS010000006">
    <property type="protein sequence ID" value="KAF9602112.1"/>
    <property type="molecule type" value="Genomic_DNA"/>
</dbReference>
<evidence type="ECO:0000313" key="1">
    <source>
        <dbReference type="EMBL" id="KAF9602112.1"/>
    </source>
</evidence>
<gene>
    <name evidence="1" type="ORF">IFM89_025157</name>
</gene>
<dbReference type="AlphaFoldDB" id="A0A835HPR9"/>
<protein>
    <submittedName>
        <fullName evidence="1">Uncharacterized protein</fullName>
    </submittedName>
</protein>
<organism evidence="1 2">
    <name type="scientific">Coptis chinensis</name>
    <dbReference type="NCBI Taxonomy" id="261450"/>
    <lineage>
        <taxon>Eukaryota</taxon>
        <taxon>Viridiplantae</taxon>
        <taxon>Streptophyta</taxon>
        <taxon>Embryophyta</taxon>
        <taxon>Tracheophyta</taxon>
        <taxon>Spermatophyta</taxon>
        <taxon>Magnoliopsida</taxon>
        <taxon>Ranunculales</taxon>
        <taxon>Ranunculaceae</taxon>
        <taxon>Coptidoideae</taxon>
        <taxon>Coptis</taxon>
    </lineage>
</organism>
<reference evidence="1 2" key="1">
    <citation type="submission" date="2020-10" db="EMBL/GenBank/DDBJ databases">
        <title>The Coptis chinensis genome and diversification of protoberbering-type alkaloids.</title>
        <authorList>
            <person name="Wang B."/>
            <person name="Shu S."/>
            <person name="Song C."/>
            <person name="Liu Y."/>
        </authorList>
    </citation>
    <scope>NUCLEOTIDE SEQUENCE [LARGE SCALE GENOMIC DNA]</scope>
    <source>
        <strain evidence="1">HL-2020</strain>
        <tissue evidence="1">Leaf</tissue>
    </source>
</reference>
<name>A0A835HPR9_9MAGN</name>
<proteinExistence type="predicted"/>
<dbReference type="Proteomes" id="UP000631114">
    <property type="component" value="Unassembled WGS sequence"/>
</dbReference>
<dbReference type="PANTHER" id="PTHR44102:SF4">
    <property type="entry name" value="PROTEIN NPGR1"/>
    <property type="match status" value="1"/>
</dbReference>
<sequence>MDHYKYTHGLTSLLSNMIMQCYKIFLGLALNGMKVCFEDHNTPSVFSPTCQNIIQSNIELCVVLPRQSGGGPVMRNLHGLGLTSKVMVLAGTTNSWSVQYAAKECRVIIDTVEAALPSGLPESFVEDCKLQEIHHKSLELLPSLWKQAGFLDKGIAAYRRALRKPWNLDSQKLATIQKDLAGILIHGGVEVSFPSQLRVWGPTILTKHGRSNLIVVYTDEEDHI</sequence>
<evidence type="ECO:0000313" key="2">
    <source>
        <dbReference type="Proteomes" id="UP000631114"/>
    </source>
</evidence>
<accession>A0A835HPR9</accession>
<comment type="caution">
    <text evidence="1">The sequence shown here is derived from an EMBL/GenBank/DDBJ whole genome shotgun (WGS) entry which is preliminary data.</text>
</comment>
<dbReference type="PANTHER" id="PTHR44102">
    <property type="entry name" value="PROTEIN NPG1"/>
    <property type="match status" value="1"/>
</dbReference>
<keyword evidence="2" id="KW-1185">Reference proteome</keyword>
<dbReference type="OrthoDB" id="10632633at2759"/>